<sequence length="116" mass="12494">MANEFSPDQGDRQYLGNRTIPRQRFRHQESLNAATSDWLIVPAGIGDLMVSLTPTSGSARVEFTQAPIEDIRAGTVNTGTPWPDGDVSSATQKLMVNAVSAIRCVASGECQWTVTA</sequence>
<name>A0A455W3Q2_MARNT</name>
<organism evidence="1">
    <name type="scientific">Marinobacter nauticus</name>
    <name type="common">Marinobacter hydrocarbonoclasticus</name>
    <name type="synonym">Marinobacter aquaeolei</name>
    <dbReference type="NCBI Taxonomy" id="2743"/>
    <lineage>
        <taxon>Bacteria</taxon>
        <taxon>Pseudomonadati</taxon>
        <taxon>Pseudomonadota</taxon>
        <taxon>Gammaproteobacteria</taxon>
        <taxon>Pseudomonadales</taxon>
        <taxon>Marinobacteraceae</taxon>
        <taxon>Marinobacter</taxon>
    </lineage>
</organism>
<proteinExistence type="predicted"/>
<dbReference type="EMBL" id="AP019537">
    <property type="protein sequence ID" value="BBJ03799.1"/>
    <property type="molecule type" value="Genomic_DNA"/>
</dbReference>
<dbReference type="AlphaFoldDB" id="A0A455W3Q2"/>
<protein>
    <submittedName>
        <fullName evidence="1">Uncharacterized protein</fullName>
    </submittedName>
</protein>
<reference evidence="1" key="1">
    <citation type="submission" date="2019-03" db="EMBL/GenBank/DDBJ databases">
        <title>Whole genome analysis of nitrate-reducing bacteria Marinobacter hydrocarbonoclasticus YB03.</title>
        <authorList>
            <person name="Azam A.H."/>
            <person name="Yuk S.R."/>
            <person name="Kamarisima K."/>
            <person name="Miyanaga K."/>
            <person name="Tanji Y."/>
        </authorList>
    </citation>
    <scope>NUCLEOTIDE SEQUENCE</scope>
    <source>
        <strain evidence="1">YB03</strain>
    </source>
</reference>
<evidence type="ECO:0000313" key="1">
    <source>
        <dbReference type="EMBL" id="BBJ03799.1"/>
    </source>
</evidence>
<accession>A0A455W3Q2</accession>
<gene>
    <name evidence="1" type="ORF">YBY_16470</name>
</gene>